<comment type="function">
    <text evidence="8">Aux/IAA proteins are short-lived transcriptional factors that function as repressors of early auxin response genes at low auxin concentrations.</text>
</comment>
<dbReference type="OMA" id="NEQGMLA"/>
<evidence type="ECO:0000256" key="1">
    <source>
        <dbReference type="ARBA" id="ARBA00004123"/>
    </source>
</evidence>
<feature type="compositionally biased region" description="Basic and acidic residues" evidence="9">
    <location>
        <begin position="1"/>
        <end position="18"/>
    </location>
</feature>
<dbReference type="PANTHER" id="PTHR31734">
    <property type="entry name" value="AUXIN-RESPONSIVE PROTEIN IAA17"/>
    <property type="match status" value="1"/>
</dbReference>
<feature type="region of interest" description="Disordered" evidence="9">
    <location>
        <begin position="1"/>
        <end position="37"/>
    </location>
</feature>
<dbReference type="SUPFAM" id="SSF54277">
    <property type="entry name" value="CAD &amp; PB1 domains"/>
    <property type="match status" value="1"/>
</dbReference>
<feature type="region of interest" description="Disordered" evidence="9">
    <location>
        <begin position="111"/>
        <end position="131"/>
    </location>
</feature>
<dbReference type="EMBL" id="EF676396">
    <property type="protein sequence ID" value="ABR16302.1"/>
    <property type="molecule type" value="mRNA"/>
</dbReference>
<name>B8LKX2_PICSI</name>
<dbReference type="Gene3D" id="3.10.20.90">
    <property type="entry name" value="Phosphatidylinositol 3-kinase Catalytic Subunit, Chain A, domain 1"/>
    <property type="match status" value="1"/>
</dbReference>
<accession>B8LKX2</accession>
<dbReference type="InterPro" id="IPR033389">
    <property type="entry name" value="AUX/IAA_dom"/>
</dbReference>
<keyword evidence="4 8" id="KW-0805">Transcription regulation</keyword>
<evidence type="ECO:0000256" key="5">
    <source>
        <dbReference type="ARBA" id="ARBA00023163"/>
    </source>
</evidence>
<dbReference type="PANTHER" id="PTHR31734:SF28">
    <property type="entry name" value="AUXIN-RESPONSIVE PROTEIN IAA13"/>
    <property type="match status" value="1"/>
</dbReference>
<comment type="similarity">
    <text evidence="2 8">Belongs to the Aux/IAA family.</text>
</comment>
<evidence type="ECO:0000259" key="10">
    <source>
        <dbReference type="PROSITE" id="PS51745"/>
    </source>
</evidence>
<proteinExistence type="evidence at transcript level"/>
<reference evidence="11" key="1">
    <citation type="submission" date="2007-06" db="EMBL/GenBank/DDBJ databases">
        <title>Full length cDNA sequences from Sitka Spruce (Picea sitchensis).</title>
        <authorList>
            <person name="Ralph S.G."/>
            <person name="Chun H.E."/>
            <person name="Liao N."/>
            <person name="Ali J."/>
            <person name="Reid K."/>
            <person name="Kolosova N."/>
            <person name="Cooper N."/>
            <person name="Cullis C."/>
            <person name="Jancsik S."/>
            <person name="Moore R."/>
            <person name="Mayo M."/>
            <person name="Wagner S."/>
            <person name="Holt R.A."/>
            <person name="Jones S.J.M."/>
            <person name="Marra M.A."/>
            <person name="Ritland C.E."/>
            <person name="Ritland K."/>
            <person name="Bohlmann J."/>
        </authorList>
    </citation>
    <scope>NUCLEOTIDE SEQUENCE</scope>
    <source>
        <tissue evidence="11">Green portion of the leader tissue</tissue>
    </source>
</reference>
<keyword evidence="5 8" id="KW-0804">Transcription</keyword>
<comment type="subcellular location">
    <subcellularLocation>
        <location evidence="1 8">Nucleus</location>
    </subcellularLocation>
</comment>
<dbReference type="AlphaFoldDB" id="B8LKX2"/>
<organism evidence="11">
    <name type="scientific">Picea sitchensis</name>
    <name type="common">Sitka spruce</name>
    <name type="synonym">Pinus sitchensis</name>
    <dbReference type="NCBI Taxonomy" id="3332"/>
    <lineage>
        <taxon>Eukaryota</taxon>
        <taxon>Viridiplantae</taxon>
        <taxon>Streptophyta</taxon>
        <taxon>Embryophyta</taxon>
        <taxon>Tracheophyta</taxon>
        <taxon>Spermatophyta</taxon>
        <taxon>Pinopsida</taxon>
        <taxon>Pinidae</taxon>
        <taxon>Conifers I</taxon>
        <taxon>Pinales</taxon>
        <taxon>Pinaceae</taxon>
        <taxon>Picea</taxon>
    </lineage>
</organism>
<dbReference type="InterPro" id="IPR003311">
    <property type="entry name" value="AUX_IAA"/>
</dbReference>
<keyword evidence="3 8" id="KW-0678">Repressor</keyword>
<sequence>MGSLREHDDEQSLKETELKLGLPGVTEGSEHRTGKRTFSEAFMESGNDEKWVVSSSVKSVTAFETSKPNEQGMLATPLAQKMMQRSFPPLSWKAGIQTDPSGVAVSAEEKQLGNSANDSEMPPPKAQAIGWPPVRSFRRNTLAFNSKTTEEGSSNSSDLYAKATQSQTTPDTTMASAPATAPVPKAQVVGWPPVRSFRKNTLVANSTPTENGPSGNAMYVKVSMDGAPYLRKVDLKMYSTYHDLSSALEKMFSCFSMGKCGSHGLNENKLMDLLNGSEYVPTYEDKDGDWMLVGDVPWEMFVDFCKRMRIMKVSEAIGLAPRAMEKRKNRI</sequence>
<evidence type="ECO:0000256" key="2">
    <source>
        <dbReference type="ARBA" id="ARBA00006728"/>
    </source>
</evidence>
<evidence type="ECO:0000256" key="7">
    <source>
        <dbReference type="ARBA" id="ARBA00023294"/>
    </source>
</evidence>
<keyword evidence="6 8" id="KW-0539">Nucleus</keyword>
<evidence type="ECO:0000256" key="4">
    <source>
        <dbReference type="ARBA" id="ARBA00023015"/>
    </source>
</evidence>
<evidence type="ECO:0000256" key="6">
    <source>
        <dbReference type="ARBA" id="ARBA00023242"/>
    </source>
</evidence>
<feature type="compositionally biased region" description="Polar residues" evidence="9">
    <location>
        <begin position="145"/>
        <end position="175"/>
    </location>
</feature>
<keyword evidence="7 8" id="KW-0927">Auxin signaling pathway</keyword>
<evidence type="ECO:0000256" key="9">
    <source>
        <dbReference type="SAM" id="MobiDB-lite"/>
    </source>
</evidence>
<protein>
    <recommendedName>
        <fullName evidence="8">Auxin-responsive protein</fullName>
    </recommendedName>
</protein>
<dbReference type="GO" id="GO:0005634">
    <property type="term" value="C:nucleus"/>
    <property type="evidence" value="ECO:0007669"/>
    <property type="project" value="UniProtKB-SubCell"/>
</dbReference>
<feature type="domain" description="PB1" evidence="10">
    <location>
        <begin position="217"/>
        <end position="313"/>
    </location>
</feature>
<evidence type="ECO:0000256" key="3">
    <source>
        <dbReference type="ARBA" id="ARBA00022491"/>
    </source>
</evidence>
<dbReference type="GO" id="GO:0006355">
    <property type="term" value="P:regulation of DNA-templated transcription"/>
    <property type="evidence" value="ECO:0007669"/>
    <property type="project" value="InterPro"/>
</dbReference>
<dbReference type="FunFam" id="3.10.20.90:FF:000078">
    <property type="entry name" value="Auxin-responsive protein"/>
    <property type="match status" value="1"/>
</dbReference>
<comment type="subunit">
    <text evidence="8">Homodimers and heterodimers.</text>
</comment>
<evidence type="ECO:0000313" key="11">
    <source>
        <dbReference type="EMBL" id="ABR16302.1"/>
    </source>
</evidence>
<evidence type="ECO:0000256" key="8">
    <source>
        <dbReference type="RuleBase" id="RU004549"/>
    </source>
</evidence>
<dbReference type="Pfam" id="PF02309">
    <property type="entry name" value="AUX_IAA"/>
    <property type="match status" value="2"/>
</dbReference>
<feature type="region of interest" description="Disordered" evidence="9">
    <location>
        <begin position="145"/>
        <end position="181"/>
    </location>
</feature>
<dbReference type="PROSITE" id="PS51745">
    <property type="entry name" value="PB1"/>
    <property type="match status" value="1"/>
</dbReference>
<dbReference type="InterPro" id="IPR053793">
    <property type="entry name" value="PB1-like"/>
</dbReference>
<dbReference type="GO" id="GO:0009734">
    <property type="term" value="P:auxin-activated signaling pathway"/>
    <property type="evidence" value="ECO:0007669"/>
    <property type="project" value="UniProtKB-UniRule"/>
</dbReference>